<feature type="region of interest" description="Disordered" evidence="10">
    <location>
        <begin position="193"/>
        <end position="237"/>
    </location>
</feature>
<evidence type="ECO:0000313" key="13">
    <source>
        <dbReference type="EMBL" id="KAF8709169.1"/>
    </source>
</evidence>
<dbReference type="EMBL" id="JACYCD010000048">
    <property type="protein sequence ID" value="KAF8709169.1"/>
    <property type="molecule type" value="Genomic_DNA"/>
</dbReference>
<dbReference type="InterPro" id="IPR002867">
    <property type="entry name" value="IBR_dom"/>
</dbReference>
<dbReference type="Gene3D" id="1.20.120.1750">
    <property type="match status" value="2"/>
</dbReference>
<dbReference type="InterPro" id="IPR044066">
    <property type="entry name" value="TRIAD_supradom"/>
</dbReference>
<evidence type="ECO:0000256" key="5">
    <source>
        <dbReference type="ARBA" id="ARBA00022737"/>
    </source>
</evidence>
<keyword evidence="4" id="KW-0479">Metal-binding</keyword>
<evidence type="ECO:0000256" key="2">
    <source>
        <dbReference type="ARBA" id="ARBA00012251"/>
    </source>
</evidence>
<dbReference type="InterPro" id="IPR017907">
    <property type="entry name" value="Znf_RING_CS"/>
</dbReference>
<feature type="non-terminal residue" evidence="13">
    <location>
        <position position="901"/>
    </location>
</feature>
<feature type="region of interest" description="Disordered" evidence="10">
    <location>
        <begin position="34"/>
        <end position="144"/>
    </location>
</feature>
<dbReference type="SUPFAM" id="SSF57850">
    <property type="entry name" value="RING/U-box"/>
    <property type="match status" value="6"/>
</dbReference>
<feature type="domain" description="RING-type" evidence="11">
    <location>
        <begin position="295"/>
        <end position="348"/>
    </location>
</feature>
<dbReference type="Pfam" id="PF01485">
    <property type="entry name" value="IBR"/>
    <property type="match status" value="2"/>
</dbReference>
<keyword evidence="5" id="KW-0677">Repeat</keyword>
<dbReference type="GO" id="GO:0008270">
    <property type="term" value="F:zinc ion binding"/>
    <property type="evidence" value="ECO:0007669"/>
    <property type="project" value="UniProtKB-KW"/>
</dbReference>
<feature type="region of interest" description="Disordered" evidence="10">
    <location>
        <begin position="590"/>
        <end position="618"/>
    </location>
</feature>
<evidence type="ECO:0000259" key="12">
    <source>
        <dbReference type="PROSITE" id="PS51873"/>
    </source>
</evidence>
<comment type="caution">
    <text evidence="13">The sequence shown here is derived from an EMBL/GenBank/DDBJ whole genome shotgun (WGS) entry which is preliminary data.</text>
</comment>
<gene>
    <name evidence="13" type="ORF">RHS03_03255</name>
</gene>
<evidence type="ECO:0000256" key="9">
    <source>
        <dbReference type="PROSITE-ProRule" id="PRU00175"/>
    </source>
</evidence>
<keyword evidence="7" id="KW-0833">Ubl conjugation pathway</keyword>
<protein>
    <recommendedName>
        <fullName evidence="2">RBR-type E3 ubiquitin transferase</fullName>
        <ecNumber evidence="2">2.3.2.31</ecNumber>
    </recommendedName>
</protein>
<feature type="domain" description="RING-type" evidence="12">
    <location>
        <begin position="655"/>
        <end position="876"/>
    </location>
</feature>
<dbReference type="AlphaFoldDB" id="A0A8H7HVN6"/>
<evidence type="ECO:0000256" key="4">
    <source>
        <dbReference type="ARBA" id="ARBA00022723"/>
    </source>
</evidence>
<feature type="domain" description="RING-type" evidence="12">
    <location>
        <begin position="291"/>
        <end position="515"/>
    </location>
</feature>
<comment type="catalytic activity">
    <reaction evidence="1">
        <text>[E2 ubiquitin-conjugating enzyme]-S-ubiquitinyl-L-cysteine + [acceptor protein]-L-lysine = [E2 ubiquitin-conjugating enzyme]-L-cysteine + [acceptor protein]-N(6)-ubiquitinyl-L-lysine.</text>
        <dbReference type="EC" id="2.3.2.31"/>
    </reaction>
</comment>
<dbReference type="EC" id="2.3.2.31" evidence="2"/>
<dbReference type="CDD" id="cd20335">
    <property type="entry name" value="BRcat_RBR"/>
    <property type="match status" value="1"/>
</dbReference>
<dbReference type="OrthoDB" id="1431934at2759"/>
<sequence>MNLTTAMQSAYSGFGGLSQTSVPALGFARVGSGSTVSRQQMAPSPFNGPSGSRSYGQDSYRVPATQATNPPPSNRPPYSTFATSSRNESHNTPRPFREDSGWAPSLSDAGPPVNPFTTASTSVSPKAARRPEPTAPYGANTYGSPLDIRTKTPNAQIAAAQAARNLYAHRSSPPGSLPAGNSDSILRPSNIFSLSPPASSAPIKRSPSPLSRFETSSSAMNTGRMAQPSQNFARGGAGTSDYQGMVIDSSGDYYPRHDGRIASIPTQPLIIPVSDLTPIDVNPAASNTTGEIQMCVVCFEQGSDVRFAARSPTASCHHGATVCVSCLEQHILIAIHKSRSVGIRCPHDGCGKMLEYQDVYCSVRDWSMLAYYEQLLIRREMGNTEQFVWCKNPICTSGQVHKPGPNQPIVTCNTCHQKSCYVHDRPWHEGLSCEDFDIKLRRYEEQDRATRAYLAKNTKSCPKCKRKIERNGGCDHMTCQRPGGCGHEFCWECLADGGSHKPGCSHLPSRIRRRCITELPQVQGYTGSISLEIDSNIVSRFDFTRVTGRASKPRTLLASPQPPPTASIQSYHTMAASVKRLVALPNAHNTRRPRVRTVPPIPASINHDVPPSIGQSSETSIPIGDNQSQVHHVEATTIPIIVPSIHRSTAPSSPVEPRCMVCFEPKPLTTIGTSNCAHDSRVCEECLERHIEISVCDRGFTNVTCPLLSCNEILSYEDILGGVKDENVLSRYERLLLRRALDAMPNFVWCKNPQCSFGQFHDGSSTSCPNVKCEACGHESCYVHDTPWHQGLTCSQYDSKMKRSAQAGKIRANENYISKHAKACPTCGRIIEKGYGCDHMTCMGPMGCGHELWVDSTTGSDGFGYLTRFITAAGVALPITNRFMNREITCTSASAGIMIAD</sequence>
<dbReference type="PROSITE" id="PS51873">
    <property type="entry name" value="TRIAD"/>
    <property type="match status" value="2"/>
</dbReference>
<dbReference type="Gene3D" id="3.30.40.10">
    <property type="entry name" value="Zinc/RING finger domain, C3HC4 (zinc finger)"/>
    <property type="match status" value="2"/>
</dbReference>
<evidence type="ECO:0000256" key="10">
    <source>
        <dbReference type="SAM" id="MobiDB-lite"/>
    </source>
</evidence>
<dbReference type="InterPro" id="IPR031127">
    <property type="entry name" value="E3_UB_ligase_RBR"/>
</dbReference>
<evidence type="ECO:0000259" key="11">
    <source>
        <dbReference type="PROSITE" id="PS50089"/>
    </source>
</evidence>
<feature type="compositionally biased region" description="Polar residues" evidence="10">
    <location>
        <begin position="34"/>
        <end position="57"/>
    </location>
</feature>
<evidence type="ECO:0000256" key="6">
    <source>
        <dbReference type="ARBA" id="ARBA00022771"/>
    </source>
</evidence>
<dbReference type="Proteomes" id="UP000602905">
    <property type="component" value="Unassembled WGS sequence"/>
</dbReference>
<organism evidence="13 14">
    <name type="scientific">Rhizoctonia solani</name>
    <dbReference type="NCBI Taxonomy" id="456999"/>
    <lineage>
        <taxon>Eukaryota</taxon>
        <taxon>Fungi</taxon>
        <taxon>Dikarya</taxon>
        <taxon>Basidiomycota</taxon>
        <taxon>Agaricomycotina</taxon>
        <taxon>Agaricomycetes</taxon>
        <taxon>Cantharellales</taxon>
        <taxon>Ceratobasidiaceae</taxon>
        <taxon>Rhizoctonia</taxon>
    </lineage>
</organism>
<dbReference type="PROSITE" id="PS00518">
    <property type="entry name" value="ZF_RING_1"/>
    <property type="match status" value="1"/>
</dbReference>
<evidence type="ECO:0000256" key="8">
    <source>
        <dbReference type="ARBA" id="ARBA00022833"/>
    </source>
</evidence>
<dbReference type="GO" id="GO:0061630">
    <property type="term" value="F:ubiquitin protein ligase activity"/>
    <property type="evidence" value="ECO:0007669"/>
    <property type="project" value="UniProtKB-EC"/>
</dbReference>
<dbReference type="InterPro" id="IPR013083">
    <property type="entry name" value="Znf_RING/FYVE/PHD"/>
</dbReference>
<feature type="compositionally biased region" description="Polar residues" evidence="10">
    <location>
        <begin position="115"/>
        <end position="124"/>
    </location>
</feature>
<keyword evidence="8" id="KW-0862">Zinc</keyword>
<dbReference type="PROSITE" id="PS50089">
    <property type="entry name" value="ZF_RING_2"/>
    <property type="match status" value="1"/>
</dbReference>
<evidence type="ECO:0000256" key="1">
    <source>
        <dbReference type="ARBA" id="ARBA00001798"/>
    </source>
</evidence>
<evidence type="ECO:0000256" key="7">
    <source>
        <dbReference type="ARBA" id="ARBA00022786"/>
    </source>
</evidence>
<proteinExistence type="predicted"/>
<feature type="compositionally biased region" description="Basic and acidic residues" evidence="10">
    <location>
        <begin position="87"/>
        <end position="100"/>
    </location>
</feature>
<accession>A0A8H7HVN6</accession>
<name>A0A8H7HVN6_9AGAM</name>
<reference evidence="13" key="1">
    <citation type="submission" date="2020-09" db="EMBL/GenBank/DDBJ databases">
        <title>Comparative genome analyses of four rice-infecting Rhizoctonia solani isolates reveal extensive enrichment of homogalacturonan modification genes.</title>
        <authorList>
            <person name="Lee D.-Y."/>
            <person name="Jeon J."/>
            <person name="Kim K.-T."/>
            <person name="Cheong K."/>
            <person name="Song H."/>
            <person name="Choi G."/>
            <person name="Ko J."/>
            <person name="Opiyo S.O."/>
            <person name="Zuo S."/>
            <person name="Madhav S."/>
            <person name="Lee Y.-H."/>
            <person name="Wang G.-L."/>
        </authorList>
    </citation>
    <scope>NUCLEOTIDE SEQUENCE</scope>
    <source>
        <strain evidence="13">AG1-IA WGL</strain>
    </source>
</reference>
<dbReference type="SMART" id="SM00647">
    <property type="entry name" value="IBR"/>
    <property type="match status" value="3"/>
</dbReference>
<feature type="compositionally biased region" description="Polar residues" evidence="10">
    <location>
        <begin position="76"/>
        <end position="86"/>
    </location>
</feature>
<evidence type="ECO:0000313" key="14">
    <source>
        <dbReference type="Proteomes" id="UP000602905"/>
    </source>
</evidence>
<dbReference type="GO" id="GO:0016567">
    <property type="term" value="P:protein ubiquitination"/>
    <property type="evidence" value="ECO:0007669"/>
    <property type="project" value="InterPro"/>
</dbReference>
<dbReference type="Pfam" id="PF22191">
    <property type="entry name" value="IBR_1"/>
    <property type="match status" value="1"/>
</dbReference>
<keyword evidence="6 9" id="KW-0863">Zinc-finger</keyword>
<evidence type="ECO:0000256" key="3">
    <source>
        <dbReference type="ARBA" id="ARBA00022679"/>
    </source>
</evidence>
<keyword evidence="3" id="KW-0808">Transferase</keyword>
<dbReference type="CDD" id="cd20336">
    <property type="entry name" value="Rcat_RBR"/>
    <property type="match status" value="1"/>
</dbReference>
<dbReference type="InterPro" id="IPR001841">
    <property type="entry name" value="Znf_RING"/>
</dbReference>
<dbReference type="PANTHER" id="PTHR11685">
    <property type="entry name" value="RBR FAMILY RING FINGER AND IBR DOMAIN-CONTAINING"/>
    <property type="match status" value="1"/>
</dbReference>